<reference evidence="2" key="1">
    <citation type="journal article" date="2014" name="Int. J. Syst. Evol. Microbiol.">
        <title>Complete genome sequence of Corynebacterium casei LMG S-19264T (=DSM 44701T), isolated from a smear-ripened cheese.</title>
        <authorList>
            <consortium name="US DOE Joint Genome Institute (JGI-PGF)"/>
            <person name="Walter F."/>
            <person name="Albersmeier A."/>
            <person name="Kalinowski J."/>
            <person name="Ruckert C."/>
        </authorList>
    </citation>
    <scope>NUCLEOTIDE SEQUENCE</scope>
    <source>
        <strain evidence="2">CGMCC 4.7201</strain>
    </source>
</reference>
<evidence type="ECO:0000313" key="3">
    <source>
        <dbReference type="Proteomes" id="UP000641932"/>
    </source>
</evidence>
<dbReference type="EMBL" id="BMMS01000012">
    <property type="protein sequence ID" value="GGO88712.1"/>
    <property type="molecule type" value="Genomic_DNA"/>
</dbReference>
<sequence length="171" mass="19260">MDHRAYNDAPGGSKHGRRHTKGGPGVRAFYPFAAVCHYYAGTASQAWHSKRRRSIPLRGSGRLAFRQRRSPALRLKAARAVLASQPRDGNPGRLCGARWEVDEMTDRTLWSYAEIAAHIRVRTDTVRSYKKLGHLPAPDLVEGGKPYWYADTIRVWSARRPGNRGRSDPAR</sequence>
<accession>A0A918DYE2</accession>
<name>A0A918DYE2_9ACTN</name>
<evidence type="ECO:0008006" key="4">
    <source>
        <dbReference type="Google" id="ProtNLM"/>
    </source>
</evidence>
<proteinExistence type="predicted"/>
<feature type="region of interest" description="Disordered" evidence="1">
    <location>
        <begin position="1"/>
        <end position="23"/>
    </location>
</feature>
<dbReference type="Proteomes" id="UP000641932">
    <property type="component" value="Unassembled WGS sequence"/>
</dbReference>
<evidence type="ECO:0000256" key="1">
    <source>
        <dbReference type="SAM" id="MobiDB-lite"/>
    </source>
</evidence>
<comment type="caution">
    <text evidence="2">The sequence shown here is derived from an EMBL/GenBank/DDBJ whole genome shotgun (WGS) entry which is preliminary data.</text>
</comment>
<keyword evidence="3" id="KW-1185">Reference proteome</keyword>
<evidence type="ECO:0000313" key="2">
    <source>
        <dbReference type="EMBL" id="GGO88712.1"/>
    </source>
</evidence>
<dbReference type="AlphaFoldDB" id="A0A918DYE2"/>
<reference evidence="2" key="2">
    <citation type="submission" date="2020-09" db="EMBL/GenBank/DDBJ databases">
        <authorList>
            <person name="Sun Q."/>
            <person name="Zhou Y."/>
        </authorList>
    </citation>
    <scope>NUCLEOTIDE SEQUENCE</scope>
    <source>
        <strain evidence="2">CGMCC 4.7201</strain>
    </source>
</reference>
<organism evidence="2 3">
    <name type="scientific">Wenjunlia tyrosinilytica</name>
    <dbReference type="NCBI Taxonomy" id="1544741"/>
    <lineage>
        <taxon>Bacteria</taxon>
        <taxon>Bacillati</taxon>
        <taxon>Actinomycetota</taxon>
        <taxon>Actinomycetes</taxon>
        <taxon>Kitasatosporales</taxon>
        <taxon>Streptomycetaceae</taxon>
        <taxon>Wenjunlia</taxon>
    </lineage>
</organism>
<gene>
    <name evidence="2" type="ORF">GCM10012280_30150</name>
</gene>
<protein>
    <recommendedName>
        <fullName evidence="4">MarR family transcriptional regulator</fullName>
    </recommendedName>
</protein>